<dbReference type="Proteomes" id="UP000007305">
    <property type="component" value="Chromosome 2"/>
</dbReference>
<evidence type="ECO:0000313" key="3">
    <source>
        <dbReference type="Proteomes" id="UP000007305"/>
    </source>
</evidence>
<evidence type="ECO:0000313" key="2">
    <source>
        <dbReference type="EnsemblPlants" id="Zm00001eb068030_P001"/>
    </source>
</evidence>
<reference evidence="2" key="2">
    <citation type="submission" date="2019-07" db="EMBL/GenBank/DDBJ databases">
        <authorList>
            <person name="Seetharam A."/>
            <person name="Woodhouse M."/>
            <person name="Cannon E."/>
        </authorList>
    </citation>
    <scope>NUCLEOTIDE SEQUENCE [LARGE SCALE GENOMIC DNA]</scope>
    <source>
        <strain evidence="2">cv. B73</strain>
    </source>
</reference>
<protein>
    <recommendedName>
        <fullName evidence="1">Reverse transcriptase zinc-binding domain-containing protein</fullName>
    </recommendedName>
</protein>
<keyword evidence="3" id="KW-1185">Reference proteome</keyword>
<evidence type="ECO:0000259" key="1">
    <source>
        <dbReference type="Pfam" id="PF13966"/>
    </source>
</evidence>
<dbReference type="Pfam" id="PF13966">
    <property type="entry name" value="zf-RVT"/>
    <property type="match status" value="1"/>
</dbReference>
<organism evidence="2 3">
    <name type="scientific">Zea mays</name>
    <name type="common">Maize</name>
    <dbReference type="NCBI Taxonomy" id="4577"/>
    <lineage>
        <taxon>Eukaryota</taxon>
        <taxon>Viridiplantae</taxon>
        <taxon>Streptophyta</taxon>
        <taxon>Embryophyta</taxon>
        <taxon>Tracheophyta</taxon>
        <taxon>Spermatophyta</taxon>
        <taxon>Magnoliopsida</taxon>
        <taxon>Liliopsida</taxon>
        <taxon>Poales</taxon>
        <taxon>Poaceae</taxon>
        <taxon>PACMAD clade</taxon>
        <taxon>Panicoideae</taxon>
        <taxon>Andropogonodae</taxon>
        <taxon>Andropogoneae</taxon>
        <taxon>Tripsacinae</taxon>
        <taxon>Zea</taxon>
    </lineage>
</organism>
<dbReference type="Gramene" id="Zm00001eb068030_T001">
    <property type="protein sequence ID" value="Zm00001eb068030_P001"/>
    <property type="gene ID" value="Zm00001eb068030"/>
</dbReference>
<accession>A0A804M958</accession>
<dbReference type="InterPro" id="IPR026960">
    <property type="entry name" value="RVT-Znf"/>
</dbReference>
<reference evidence="2" key="3">
    <citation type="submission" date="2021-05" db="UniProtKB">
        <authorList>
            <consortium name="EnsemblPlants"/>
        </authorList>
    </citation>
    <scope>IDENTIFICATION</scope>
    <source>
        <strain evidence="2">cv. B73</strain>
    </source>
</reference>
<dbReference type="InParanoid" id="A0A804M958"/>
<feature type="domain" description="Reverse transcriptase zinc-binding" evidence="1">
    <location>
        <begin position="23"/>
        <end position="101"/>
    </location>
</feature>
<proteinExistence type="predicted"/>
<dbReference type="EnsemblPlants" id="Zm00001eb068030_T001">
    <property type="protein sequence ID" value="Zm00001eb068030_P001"/>
    <property type="gene ID" value="Zm00001eb068030"/>
</dbReference>
<sequence>MENVTLMNEDDQIIWAFGSSGKYSVQSLYGVIDFRGVVHPVFVHAVWKLIVPPRVHIFLWLMSKGKLLTRDNLVKRKHLNDKSCLFCSEEESIYHLFSTAVLLRGCGVWLITC</sequence>
<dbReference type="AlphaFoldDB" id="A0A804M958"/>
<name>A0A804M958_MAIZE</name>
<reference evidence="3" key="1">
    <citation type="submission" date="2015-12" db="EMBL/GenBank/DDBJ databases">
        <title>Update maize B73 reference genome by single molecule sequencing technologies.</title>
        <authorList>
            <consortium name="Maize Genome Sequencing Project"/>
            <person name="Ware D."/>
        </authorList>
    </citation>
    <scope>NUCLEOTIDE SEQUENCE [LARGE SCALE GENOMIC DNA]</scope>
    <source>
        <strain evidence="3">cv. B73</strain>
    </source>
</reference>